<protein>
    <submittedName>
        <fullName evidence="1">Uncharacterized protein</fullName>
    </submittedName>
</protein>
<gene>
    <name evidence="1" type="ORF">CPPEL_02770</name>
</gene>
<evidence type="ECO:0000313" key="2">
    <source>
        <dbReference type="Proteomes" id="UP000271426"/>
    </source>
</evidence>
<organism evidence="1 2">
    <name type="scientific">Corynebacterium pseudopelargi</name>
    <dbReference type="NCBI Taxonomy" id="2080757"/>
    <lineage>
        <taxon>Bacteria</taxon>
        <taxon>Bacillati</taxon>
        <taxon>Actinomycetota</taxon>
        <taxon>Actinomycetes</taxon>
        <taxon>Mycobacteriales</taxon>
        <taxon>Corynebacteriaceae</taxon>
        <taxon>Corynebacterium</taxon>
    </lineage>
</organism>
<dbReference type="AlphaFoldDB" id="A0A3G6ISR0"/>
<reference evidence="1 2" key="1">
    <citation type="submission" date="2018-11" db="EMBL/GenBank/DDBJ databases">
        <authorList>
            <person name="Kleinhagauer T."/>
            <person name="Glaeser S.P."/>
            <person name="Spergser J."/>
            <person name="Ruckert C."/>
            <person name="Kaempfer P."/>
            <person name="Busse H.-J."/>
        </authorList>
    </citation>
    <scope>NUCLEOTIDE SEQUENCE [LARGE SCALE GENOMIC DNA]</scope>
    <source>
        <strain evidence="1 2">812CH</strain>
    </source>
</reference>
<evidence type="ECO:0000313" key="1">
    <source>
        <dbReference type="EMBL" id="AZA08685.1"/>
    </source>
</evidence>
<sequence>MTTVICRFVGVDSAPGEGTARIQVKTAHPGVDGMVVPSCMETPIVDGVAKFVGVQPGQAEITITPPTSQHCHTYASWQVTIPQAEEITLVELTSGGDWEPPQVTQLQASLAEARELLANLPDGDTLGNQIKAVEGRVDALENKVEEYLNTPPL</sequence>
<dbReference type="OrthoDB" id="174578at2"/>
<dbReference type="RefSeq" id="WP_123959701.1">
    <property type="nucleotide sequence ID" value="NZ_CP033898.1"/>
</dbReference>
<proteinExistence type="predicted"/>
<name>A0A3G6ISR0_9CORY</name>
<dbReference type="KEGG" id="cpso:CPPEL_02770"/>
<dbReference type="Proteomes" id="UP000271426">
    <property type="component" value="Chromosome"/>
</dbReference>
<dbReference type="EMBL" id="CP033898">
    <property type="protein sequence ID" value="AZA08685.1"/>
    <property type="molecule type" value="Genomic_DNA"/>
</dbReference>
<keyword evidence="2" id="KW-1185">Reference proteome</keyword>
<accession>A0A3G6ISR0</accession>